<dbReference type="EMBL" id="LXQA011303013">
    <property type="protein sequence ID" value="MCI92498.1"/>
    <property type="molecule type" value="Genomic_DNA"/>
</dbReference>
<keyword evidence="2" id="KW-1185">Reference proteome</keyword>
<sequence length="32" mass="3399">ARESVAERAGRQWSPGLASNPVFVCLVVATAR</sequence>
<accession>A0A392VVR0</accession>
<evidence type="ECO:0000313" key="1">
    <source>
        <dbReference type="EMBL" id="MCI92498.1"/>
    </source>
</evidence>
<feature type="non-terminal residue" evidence="1">
    <location>
        <position position="1"/>
    </location>
</feature>
<organism evidence="1 2">
    <name type="scientific">Trifolium medium</name>
    <dbReference type="NCBI Taxonomy" id="97028"/>
    <lineage>
        <taxon>Eukaryota</taxon>
        <taxon>Viridiplantae</taxon>
        <taxon>Streptophyta</taxon>
        <taxon>Embryophyta</taxon>
        <taxon>Tracheophyta</taxon>
        <taxon>Spermatophyta</taxon>
        <taxon>Magnoliopsida</taxon>
        <taxon>eudicotyledons</taxon>
        <taxon>Gunneridae</taxon>
        <taxon>Pentapetalae</taxon>
        <taxon>rosids</taxon>
        <taxon>fabids</taxon>
        <taxon>Fabales</taxon>
        <taxon>Fabaceae</taxon>
        <taxon>Papilionoideae</taxon>
        <taxon>50 kb inversion clade</taxon>
        <taxon>NPAAA clade</taxon>
        <taxon>Hologalegina</taxon>
        <taxon>IRL clade</taxon>
        <taxon>Trifolieae</taxon>
        <taxon>Trifolium</taxon>
    </lineage>
</organism>
<reference evidence="1 2" key="1">
    <citation type="journal article" date="2018" name="Front. Plant Sci.">
        <title>Red Clover (Trifolium pratense) and Zigzag Clover (T. medium) - A Picture of Genomic Similarities and Differences.</title>
        <authorList>
            <person name="Dluhosova J."/>
            <person name="Istvanek J."/>
            <person name="Nedelnik J."/>
            <person name="Repkova J."/>
        </authorList>
    </citation>
    <scope>NUCLEOTIDE SEQUENCE [LARGE SCALE GENOMIC DNA]</scope>
    <source>
        <strain evidence="2">cv. 10/8</strain>
        <tissue evidence="1">Leaf</tissue>
    </source>
</reference>
<protein>
    <submittedName>
        <fullName evidence="1">Uncharacterized protein</fullName>
    </submittedName>
</protein>
<dbReference type="AlphaFoldDB" id="A0A392VVR0"/>
<proteinExistence type="predicted"/>
<dbReference type="Proteomes" id="UP000265520">
    <property type="component" value="Unassembled WGS sequence"/>
</dbReference>
<evidence type="ECO:0000313" key="2">
    <source>
        <dbReference type="Proteomes" id="UP000265520"/>
    </source>
</evidence>
<comment type="caution">
    <text evidence="1">The sequence shown here is derived from an EMBL/GenBank/DDBJ whole genome shotgun (WGS) entry which is preliminary data.</text>
</comment>
<name>A0A392VVR0_9FABA</name>